<evidence type="ECO:0000256" key="1">
    <source>
        <dbReference type="ARBA" id="ARBA00022614"/>
    </source>
</evidence>
<keyword evidence="2" id="KW-0677">Repeat</keyword>
<keyword evidence="1" id="KW-0433">Leucine-rich repeat</keyword>
<evidence type="ECO:0000313" key="4">
    <source>
        <dbReference type="Proteomes" id="UP000838412"/>
    </source>
</evidence>
<dbReference type="InterPro" id="IPR032675">
    <property type="entry name" value="LRR_dom_sf"/>
</dbReference>
<dbReference type="AlphaFoldDB" id="A0A8J9ZJA9"/>
<dbReference type="Gene3D" id="3.80.10.10">
    <property type="entry name" value="Ribonuclease Inhibitor"/>
    <property type="match status" value="1"/>
</dbReference>
<evidence type="ECO:0000256" key="2">
    <source>
        <dbReference type="ARBA" id="ARBA00022737"/>
    </source>
</evidence>
<dbReference type="PRINTS" id="PR00019">
    <property type="entry name" value="LEURICHRPT"/>
</dbReference>
<dbReference type="PANTHER" id="PTHR24369:SF216">
    <property type="entry name" value="CD180 MOLECULE"/>
    <property type="match status" value="1"/>
</dbReference>
<dbReference type="SMART" id="SM00369">
    <property type="entry name" value="LRR_TYP"/>
    <property type="match status" value="2"/>
</dbReference>
<proteinExistence type="predicted"/>
<accession>A0A8J9ZJA9</accession>
<dbReference type="InterPro" id="IPR050541">
    <property type="entry name" value="LRR_TM_domain-containing"/>
</dbReference>
<dbReference type="EMBL" id="OV696687">
    <property type="protein sequence ID" value="CAH1254661.1"/>
    <property type="molecule type" value="Genomic_DNA"/>
</dbReference>
<dbReference type="SUPFAM" id="SSF52058">
    <property type="entry name" value="L domain-like"/>
    <property type="match status" value="1"/>
</dbReference>
<dbReference type="OrthoDB" id="676979at2759"/>
<dbReference type="InterPro" id="IPR003591">
    <property type="entry name" value="Leu-rich_rpt_typical-subtyp"/>
</dbReference>
<dbReference type="InterPro" id="IPR001611">
    <property type="entry name" value="Leu-rich_rpt"/>
</dbReference>
<gene>
    <name evidence="3" type="primary">LRRC17</name>
    <name evidence="3" type="ORF">BLAG_LOCUS13992</name>
</gene>
<dbReference type="Pfam" id="PF13855">
    <property type="entry name" value="LRR_8"/>
    <property type="match status" value="1"/>
</dbReference>
<dbReference type="PANTHER" id="PTHR24369">
    <property type="entry name" value="ANTIGEN BSP, PUTATIVE-RELATED"/>
    <property type="match status" value="1"/>
</dbReference>
<dbReference type="Proteomes" id="UP000838412">
    <property type="component" value="Chromosome 2"/>
</dbReference>
<dbReference type="GO" id="GO:0005886">
    <property type="term" value="C:plasma membrane"/>
    <property type="evidence" value="ECO:0007669"/>
    <property type="project" value="TreeGrafter"/>
</dbReference>
<sequence>MTRVLHHSEVRRLLGVSSPHQSDLLYSPVPDICLTFQERFDALRPRIQIVVRGRREKLGNTEETNPAIPAGDVSGFYRRKKLRSLCISKVHNREKNPTKQSDMESKPALLAVCLAVVSAFIAQRVRGELLPPVCQTWNSTTVVCTRGVWDDPNRAPLTQVPPGIPETVIALDLSYNNITELHNGTFSGLRNLKSLDLSHNSLQIIERNSRSAMTYKRTIPPLEECAVEVGSYNDACFGNRCTTLTN</sequence>
<keyword evidence="4" id="KW-1185">Reference proteome</keyword>
<organism evidence="3 4">
    <name type="scientific">Branchiostoma lanceolatum</name>
    <name type="common">Common lancelet</name>
    <name type="synonym">Amphioxus lanceolatum</name>
    <dbReference type="NCBI Taxonomy" id="7740"/>
    <lineage>
        <taxon>Eukaryota</taxon>
        <taxon>Metazoa</taxon>
        <taxon>Chordata</taxon>
        <taxon>Cephalochordata</taxon>
        <taxon>Leptocardii</taxon>
        <taxon>Amphioxiformes</taxon>
        <taxon>Branchiostomatidae</taxon>
        <taxon>Branchiostoma</taxon>
    </lineage>
</organism>
<dbReference type="PROSITE" id="PS51450">
    <property type="entry name" value="LRR"/>
    <property type="match status" value="1"/>
</dbReference>
<reference evidence="3" key="1">
    <citation type="submission" date="2022-01" db="EMBL/GenBank/DDBJ databases">
        <authorList>
            <person name="Braso-Vives M."/>
        </authorList>
    </citation>
    <scope>NUCLEOTIDE SEQUENCE</scope>
</reference>
<protein>
    <submittedName>
        <fullName evidence="3">LRRC17 protein</fullName>
    </submittedName>
</protein>
<evidence type="ECO:0000313" key="3">
    <source>
        <dbReference type="EMBL" id="CAH1254661.1"/>
    </source>
</evidence>
<name>A0A8J9ZJA9_BRALA</name>